<evidence type="ECO:0000256" key="7">
    <source>
        <dbReference type="ARBA" id="ARBA00044273"/>
    </source>
</evidence>
<protein>
    <recommendedName>
        <fullName evidence="7">MFS-type drug efflux transporter P55</fullName>
    </recommendedName>
</protein>
<feature type="transmembrane region" description="Helical" evidence="8">
    <location>
        <begin position="398"/>
        <end position="416"/>
    </location>
</feature>
<evidence type="ECO:0000256" key="8">
    <source>
        <dbReference type="SAM" id="Phobius"/>
    </source>
</evidence>
<dbReference type="PRINTS" id="PR01036">
    <property type="entry name" value="TCRTETB"/>
</dbReference>
<dbReference type="PANTHER" id="PTHR23501:SF191">
    <property type="entry name" value="VACUOLAR BASIC AMINO ACID TRANSPORTER 4"/>
    <property type="match status" value="1"/>
</dbReference>
<dbReference type="FunFam" id="1.20.1720.10:FF:000004">
    <property type="entry name" value="EmrB/QacA family drug resistance transporter"/>
    <property type="match status" value="1"/>
</dbReference>
<feature type="transmembrane region" description="Helical" evidence="8">
    <location>
        <begin position="263"/>
        <end position="284"/>
    </location>
</feature>
<evidence type="ECO:0000256" key="3">
    <source>
        <dbReference type="ARBA" id="ARBA00022475"/>
    </source>
</evidence>
<name>A0A0E3YA63_9BURK</name>
<dbReference type="InterPro" id="IPR036259">
    <property type="entry name" value="MFS_trans_sf"/>
</dbReference>
<feature type="transmembrane region" description="Helical" evidence="8">
    <location>
        <begin position="165"/>
        <end position="186"/>
    </location>
</feature>
<feature type="transmembrane region" description="Helical" evidence="8">
    <location>
        <begin position="224"/>
        <end position="242"/>
    </location>
</feature>
<feature type="transmembrane region" description="Helical" evidence="8">
    <location>
        <begin position="328"/>
        <end position="347"/>
    </location>
</feature>
<dbReference type="InterPro" id="IPR020846">
    <property type="entry name" value="MFS_dom"/>
</dbReference>
<dbReference type="PROSITE" id="PS00217">
    <property type="entry name" value="SUGAR_TRANSPORT_2"/>
    <property type="match status" value="1"/>
</dbReference>
<feature type="transmembrane region" description="Helical" evidence="8">
    <location>
        <begin position="12"/>
        <end position="34"/>
    </location>
</feature>
<reference evidence="10" key="1">
    <citation type="submission" date="2016-06" db="EMBL/GenBank/DDBJ databases">
        <title>Pandoraea oxalativorans DSM 23570 Genome Sequencing.</title>
        <authorList>
            <person name="Ee R."/>
            <person name="Lim Y.-L."/>
            <person name="Yong D."/>
            <person name="Yin W.-F."/>
            <person name="Chan K.-G."/>
        </authorList>
    </citation>
    <scope>NUCLEOTIDE SEQUENCE</scope>
    <source>
        <strain evidence="10">DSM 23570</strain>
    </source>
</reference>
<dbReference type="Proteomes" id="UP000035050">
    <property type="component" value="Chromosome"/>
</dbReference>
<keyword evidence="4 8" id="KW-0812">Transmembrane</keyword>
<dbReference type="GO" id="GO:0022857">
    <property type="term" value="F:transmembrane transporter activity"/>
    <property type="evidence" value="ECO:0007669"/>
    <property type="project" value="InterPro"/>
</dbReference>
<dbReference type="HOGENOM" id="CLU_000960_22_3_4"/>
<evidence type="ECO:0000313" key="10">
    <source>
        <dbReference type="EMBL" id="AKC68486.1"/>
    </source>
</evidence>
<dbReference type="AlphaFoldDB" id="A0A0E3YA63"/>
<feature type="transmembrane region" description="Helical" evidence="8">
    <location>
        <begin position="102"/>
        <end position="126"/>
    </location>
</feature>
<dbReference type="GO" id="GO:0005886">
    <property type="term" value="C:plasma membrane"/>
    <property type="evidence" value="ECO:0007669"/>
    <property type="project" value="UniProtKB-SubCell"/>
</dbReference>
<evidence type="ECO:0000313" key="11">
    <source>
        <dbReference type="Proteomes" id="UP000035050"/>
    </source>
</evidence>
<organism evidence="10 11">
    <name type="scientific">Pandoraea oxalativorans</name>
    <dbReference type="NCBI Taxonomy" id="573737"/>
    <lineage>
        <taxon>Bacteria</taxon>
        <taxon>Pseudomonadati</taxon>
        <taxon>Pseudomonadota</taxon>
        <taxon>Betaproteobacteria</taxon>
        <taxon>Burkholderiales</taxon>
        <taxon>Burkholderiaceae</taxon>
        <taxon>Pandoraea</taxon>
    </lineage>
</organism>
<comment type="subcellular location">
    <subcellularLocation>
        <location evidence="1">Cell membrane</location>
        <topology evidence="1">Multi-pass membrane protein</topology>
    </subcellularLocation>
</comment>
<evidence type="ECO:0000256" key="2">
    <source>
        <dbReference type="ARBA" id="ARBA00022448"/>
    </source>
</evidence>
<keyword evidence="2" id="KW-0813">Transport</keyword>
<sequence>MSATRNSVRPLIVASVMAATSMVAIEATIISTAMPQIVAQLGGLNLYSWVFSAFLLAQTAMTVVFGKLADIYGRKPVILVGIAVFLVASLGGGFAWSMPAMIAFRLLQGVGAACIQPVSLVIIADYYPISERGKVQGYLASVWAISAVLGPMLGGLIIRDMSWSWIFWLNIPIGLLAAAGFIAYLHEEAPRQRPSIDYMGAVFFTIAVAGLMIALTDANAFTDTHVWGGVLVCVLASLLFVWQERRAKDPMISFALWSRRPIAAANAATLLSGMVLMGLTTFLPMYAQGVLRQTPVVAGMALTMIMVGWPIGSTIAAKTFTRFGLRRVLVGGSLLMPVGGLVFALLGPSSSPVLAGVGSLIMGFSMGTGSVSALVLIQELVGPSERGSATASNIFSRNLGSTLGATLFGAVLNFGLTHSSGLAPVTSDQLRHVLEDRGVSSLADQAIRAVLQHSLHLTFLSILAISIGVMLLFMLVPTNAVDSTRGTKRDKPEFVPGGH</sequence>
<feature type="transmembrane region" description="Helical" evidence="8">
    <location>
        <begin position="138"/>
        <end position="159"/>
    </location>
</feature>
<dbReference type="Pfam" id="PF07690">
    <property type="entry name" value="MFS_1"/>
    <property type="match status" value="1"/>
</dbReference>
<feature type="transmembrane region" description="Helical" evidence="8">
    <location>
        <begin position="459"/>
        <end position="481"/>
    </location>
</feature>
<evidence type="ECO:0000256" key="1">
    <source>
        <dbReference type="ARBA" id="ARBA00004651"/>
    </source>
</evidence>
<evidence type="ECO:0000259" key="9">
    <source>
        <dbReference type="PROSITE" id="PS50850"/>
    </source>
</evidence>
<dbReference type="InterPro" id="IPR005829">
    <property type="entry name" value="Sugar_transporter_CS"/>
</dbReference>
<dbReference type="RefSeq" id="WP_046289923.1">
    <property type="nucleotide sequence ID" value="NZ_CP011253.3"/>
</dbReference>
<dbReference type="KEGG" id="pox:MB84_02000"/>
<dbReference type="EMBL" id="CP011253">
    <property type="protein sequence ID" value="AKC68486.1"/>
    <property type="molecule type" value="Genomic_DNA"/>
</dbReference>
<keyword evidence="11" id="KW-1185">Reference proteome</keyword>
<evidence type="ECO:0000256" key="6">
    <source>
        <dbReference type="ARBA" id="ARBA00023136"/>
    </source>
</evidence>
<feature type="transmembrane region" description="Helical" evidence="8">
    <location>
        <begin position="296"/>
        <end position="316"/>
    </location>
</feature>
<dbReference type="PROSITE" id="PS50850">
    <property type="entry name" value="MFS"/>
    <property type="match status" value="1"/>
</dbReference>
<dbReference type="OrthoDB" id="9807274at2"/>
<dbReference type="PANTHER" id="PTHR23501">
    <property type="entry name" value="MAJOR FACILITATOR SUPERFAMILY"/>
    <property type="match status" value="1"/>
</dbReference>
<feature type="transmembrane region" description="Helical" evidence="8">
    <location>
        <begin position="198"/>
        <end position="218"/>
    </location>
</feature>
<keyword evidence="5 8" id="KW-1133">Transmembrane helix</keyword>
<dbReference type="Gene3D" id="1.20.1250.20">
    <property type="entry name" value="MFS general substrate transporter like domains"/>
    <property type="match status" value="1"/>
</dbReference>
<dbReference type="PATRIC" id="fig|573737.6.peg.1172"/>
<evidence type="ECO:0000256" key="5">
    <source>
        <dbReference type="ARBA" id="ARBA00022989"/>
    </source>
</evidence>
<feature type="domain" description="Major facilitator superfamily (MFS) profile" evidence="9">
    <location>
        <begin position="12"/>
        <end position="480"/>
    </location>
</feature>
<keyword evidence="3" id="KW-1003">Cell membrane</keyword>
<proteinExistence type="predicted"/>
<dbReference type="SUPFAM" id="SSF103473">
    <property type="entry name" value="MFS general substrate transporter"/>
    <property type="match status" value="1"/>
</dbReference>
<dbReference type="InterPro" id="IPR011701">
    <property type="entry name" value="MFS"/>
</dbReference>
<dbReference type="CDD" id="cd17502">
    <property type="entry name" value="MFS_Azr1_MDR_like"/>
    <property type="match status" value="1"/>
</dbReference>
<feature type="transmembrane region" description="Helical" evidence="8">
    <location>
        <begin position="353"/>
        <end position="377"/>
    </location>
</feature>
<feature type="transmembrane region" description="Helical" evidence="8">
    <location>
        <begin position="46"/>
        <end position="65"/>
    </location>
</feature>
<accession>A0A0E3YA63</accession>
<keyword evidence="6 8" id="KW-0472">Membrane</keyword>
<gene>
    <name evidence="10" type="ORF">MB84_02000</name>
</gene>
<feature type="transmembrane region" description="Helical" evidence="8">
    <location>
        <begin position="77"/>
        <end position="96"/>
    </location>
</feature>
<evidence type="ECO:0000256" key="4">
    <source>
        <dbReference type="ARBA" id="ARBA00022692"/>
    </source>
</evidence>